<protein>
    <submittedName>
        <fullName evidence="1">Aminoglycoside 6-adenylyltransferase</fullName>
    </submittedName>
</protein>
<accession>A0A9D1HH65</accession>
<dbReference type="Proteomes" id="UP000824164">
    <property type="component" value="Unassembled WGS sequence"/>
</dbReference>
<dbReference type="InterPro" id="IPR007530">
    <property type="entry name" value="Aminoglycoside_adenylylTfrase"/>
</dbReference>
<dbReference type="Gene3D" id="3.30.460.10">
    <property type="entry name" value="Beta Polymerase, domain 2"/>
    <property type="match status" value="1"/>
</dbReference>
<evidence type="ECO:0000313" key="1">
    <source>
        <dbReference type="EMBL" id="HIU03128.1"/>
    </source>
</evidence>
<sequence length="283" mass="33139">MYQLIVQTARSDNRVLAAYLKGSRANPNVPPDMYQDFDIMYVVQETESFRKDLKWMDGFGKVMLKQEQNDDFGYGERFGRRDHYDETYSWLLLFEDGQRIDIGVETVEVMKRGDNRNGLFVPLLDKIGCLPKLPAPTDKEFYVQRPGEKRYLGCCNEFFWSLCDVVKGILRDELPFAMSTYYTQSHSMLETMLGWYIGSRVDYCVSCGKLNKYLKKYLPEEMYRLYLHTFPDGDYEHFWNAIKSACQLFHDSAILTAKELGVTYPADYEAGFKRYRDMMKGLG</sequence>
<name>A0A9D1HH65_9FIRM</name>
<gene>
    <name evidence="1" type="ORF">IAB63_07745</name>
</gene>
<comment type="caution">
    <text evidence="1">The sequence shown here is derived from an EMBL/GenBank/DDBJ whole genome shotgun (WGS) entry which is preliminary data.</text>
</comment>
<dbReference type="SUPFAM" id="SSF81631">
    <property type="entry name" value="PAP/OAS1 substrate-binding domain"/>
    <property type="match status" value="1"/>
</dbReference>
<proteinExistence type="predicted"/>
<organism evidence="1 2">
    <name type="scientific">Candidatus Onthocola gallistercoris</name>
    <dbReference type="NCBI Taxonomy" id="2840876"/>
    <lineage>
        <taxon>Bacteria</taxon>
        <taxon>Bacillati</taxon>
        <taxon>Bacillota</taxon>
        <taxon>Bacilli</taxon>
        <taxon>Candidatus Onthocola</taxon>
    </lineage>
</organism>
<dbReference type="Gene3D" id="1.20.120.330">
    <property type="entry name" value="Nucleotidyltransferases domain 2"/>
    <property type="match status" value="1"/>
</dbReference>
<reference evidence="1" key="2">
    <citation type="journal article" date="2021" name="PeerJ">
        <title>Extensive microbial diversity within the chicken gut microbiome revealed by metagenomics and culture.</title>
        <authorList>
            <person name="Gilroy R."/>
            <person name="Ravi A."/>
            <person name="Getino M."/>
            <person name="Pursley I."/>
            <person name="Horton D.L."/>
            <person name="Alikhan N.F."/>
            <person name="Baker D."/>
            <person name="Gharbi K."/>
            <person name="Hall N."/>
            <person name="Watson M."/>
            <person name="Adriaenssens E.M."/>
            <person name="Foster-Nyarko E."/>
            <person name="Jarju S."/>
            <person name="Secka A."/>
            <person name="Antonio M."/>
            <person name="Oren A."/>
            <person name="Chaudhuri R.R."/>
            <person name="La Ragione R."/>
            <person name="Hildebrand F."/>
            <person name="Pallen M.J."/>
        </authorList>
    </citation>
    <scope>NUCLEOTIDE SEQUENCE</scope>
    <source>
        <strain evidence="1">CHK187-14744</strain>
    </source>
</reference>
<dbReference type="EMBL" id="DVLT01000046">
    <property type="protein sequence ID" value="HIU03128.1"/>
    <property type="molecule type" value="Genomic_DNA"/>
</dbReference>
<dbReference type="AlphaFoldDB" id="A0A9D1HH65"/>
<evidence type="ECO:0000313" key="2">
    <source>
        <dbReference type="Proteomes" id="UP000824164"/>
    </source>
</evidence>
<dbReference type="SUPFAM" id="SSF81301">
    <property type="entry name" value="Nucleotidyltransferase"/>
    <property type="match status" value="1"/>
</dbReference>
<dbReference type="Pfam" id="PF04439">
    <property type="entry name" value="Adenyl_transf"/>
    <property type="match status" value="1"/>
</dbReference>
<reference evidence="1" key="1">
    <citation type="submission" date="2020-10" db="EMBL/GenBank/DDBJ databases">
        <authorList>
            <person name="Gilroy R."/>
        </authorList>
    </citation>
    <scope>NUCLEOTIDE SEQUENCE</scope>
    <source>
        <strain evidence="1">CHK187-14744</strain>
    </source>
</reference>
<dbReference type="InterPro" id="IPR043519">
    <property type="entry name" value="NT_sf"/>
</dbReference>